<dbReference type="Gene3D" id="3.90.320.10">
    <property type="match status" value="1"/>
</dbReference>
<dbReference type="PANTHER" id="PTHR46609">
    <property type="entry name" value="EXONUCLEASE, PHAGE-TYPE/RECB, C-TERMINAL DOMAIN-CONTAINING PROTEIN"/>
    <property type="match status" value="1"/>
</dbReference>
<dbReference type="InterPro" id="IPR011604">
    <property type="entry name" value="PDDEXK-like_dom_sf"/>
</dbReference>
<dbReference type="Pfam" id="PF09588">
    <property type="entry name" value="YqaJ"/>
    <property type="match status" value="1"/>
</dbReference>
<dbReference type="VEuPathDB" id="VectorBase:HLOH_055954"/>
<name>A0A9J6FR83_HAELO</name>
<evidence type="ECO:0000313" key="3">
    <source>
        <dbReference type="Proteomes" id="UP000821853"/>
    </source>
</evidence>
<dbReference type="GO" id="GO:0006281">
    <property type="term" value="P:DNA repair"/>
    <property type="evidence" value="ECO:0007669"/>
    <property type="project" value="UniProtKB-ARBA"/>
</dbReference>
<gene>
    <name evidence="2" type="ORF">HPB48_009193</name>
</gene>
<feature type="domain" description="YqaJ viral recombinase" evidence="1">
    <location>
        <begin position="13"/>
        <end position="70"/>
    </location>
</feature>
<sequence>MIPDVSSRQWLGKRKAMKRGLLCEPEARKAFQVKKDSHVELEVTETGLFLSRHHTFLGASPDGLVKCKCCAPRLL</sequence>
<protein>
    <recommendedName>
        <fullName evidence="1">YqaJ viral recombinase domain-containing protein</fullName>
    </recommendedName>
</protein>
<dbReference type="InterPro" id="IPR051703">
    <property type="entry name" value="NF-kappa-B_Signaling_Reg"/>
</dbReference>
<reference evidence="2 3" key="1">
    <citation type="journal article" date="2020" name="Cell">
        <title>Large-Scale Comparative Analyses of Tick Genomes Elucidate Their Genetic Diversity and Vector Capacities.</title>
        <authorList>
            <consortium name="Tick Genome and Microbiome Consortium (TIGMIC)"/>
            <person name="Jia N."/>
            <person name="Wang J."/>
            <person name="Shi W."/>
            <person name="Du L."/>
            <person name="Sun Y."/>
            <person name="Zhan W."/>
            <person name="Jiang J.F."/>
            <person name="Wang Q."/>
            <person name="Zhang B."/>
            <person name="Ji P."/>
            <person name="Bell-Sakyi L."/>
            <person name="Cui X.M."/>
            <person name="Yuan T.T."/>
            <person name="Jiang B.G."/>
            <person name="Yang W.F."/>
            <person name="Lam T.T."/>
            <person name="Chang Q.C."/>
            <person name="Ding S.J."/>
            <person name="Wang X.J."/>
            <person name="Zhu J.G."/>
            <person name="Ruan X.D."/>
            <person name="Zhao L."/>
            <person name="Wei J.T."/>
            <person name="Ye R.Z."/>
            <person name="Que T.C."/>
            <person name="Du C.H."/>
            <person name="Zhou Y.H."/>
            <person name="Cheng J.X."/>
            <person name="Dai P.F."/>
            <person name="Guo W.B."/>
            <person name="Han X.H."/>
            <person name="Huang E.J."/>
            <person name="Li L.F."/>
            <person name="Wei W."/>
            <person name="Gao Y.C."/>
            <person name="Liu J.Z."/>
            <person name="Shao H.Z."/>
            <person name="Wang X."/>
            <person name="Wang C.C."/>
            <person name="Yang T.C."/>
            <person name="Huo Q.B."/>
            <person name="Li W."/>
            <person name="Chen H.Y."/>
            <person name="Chen S.E."/>
            <person name="Zhou L.G."/>
            <person name="Ni X.B."/>
            <person name="Tian J.H."/>
            <person name="Sheng Y."/>
            <person name="Liu T."/>
            <person name="Pan Y.S."/>
            <person name="Xia L.Y."/>
            <person name="Li J."/>
            <person name="Zhao F."/>
            <person name="Cao W.C."/>
        </authorList>
    </citation>
    <scope>NUCLEOTIDE SEQUENCE [LARGE SCALE GENOMIC DNA]</scope>
    <source>
        <strain evidence="2">HaeL-2018</strain>
    </source>
</reference>
<evidence type="ECO:0000259" key="1">
    <source>
        <dbReference type="Pfam" id="PF09588"/>
    </source>
</evidence>
<dbReference type="SUPFAM" id="SSF52980">
    <property type="entry name" value="Restriction endonuclease-like"/>
    <property type="match status" value="1"/>
</dbReference>
<keyword evidence="3" id="KW-1185">Reference proteome</keyword>
<accession>A0A9J6FR83</accession>
<evidence type="ECO:0000313" key="2">
    <source>
        <dbReference type="EMBL" id="KAH9364776.1"/>
    </source>
</evidence>
<dbReference type="AlphaFoldDB" id="A0A9J6FR83"/>
<organism evidence="2 3">
    <name type="scientific">Haemaphysalis longicornis</name>
    <name type="common">Bush tick</name>
    <dbReference type="NCBI Taxonomy" id="44386"/>
    <lineage>
        <taxon>Eukaryota</taxon>
        <taxon>Metazoa</taxon>
        <taxon>Ecdysozoa</taxon>
        <taxon>Arthropoda</taxon>
        <taxon>Chelicerata</taxon>
        <taxon>Arachnida</taxon>
        <taxon>Acari</taxon>
        <taxon>Parasitiformes</taxon>
        <taxon>Ixodida</taxon>
        <taxon>Ixodoidea</taxon>
        <taxon>Ixodidae</taxon>
        <taxon>Haemaphysalinae</taxon>
        <taxon>Haemaphysalis</taxon>
    </lineage>
</organism>
<dbReference type="EMBL" id="JABSTR010000002">
    <property type="protein sequence ID" value="KAH9364776.1"/>
    <property type="molecule type" value="Genomic_DNA"/>
</dbReference>
<dbReference type="InterPro" id="IPR011335">
    <property type="entry name" value="Restrct_endonuc-II-like"/>
</dbReference>
<dbReference type="Proteomes" id="UP000821853">
    <property type="component" value="Chromosome 10"/>
</dbReference>
<proteinExistence type="predicted"/>
<dbReference type="InterPro" id="IPR019080">
    <property type="entry name" value="YqaJ_viral_recombinase"/>
</dbReference>
<dbReference type="OrthoDB" id="6155932at2759"/>
<comment type="caution">
    <text evidence="2">The sequence shown here is derived from an EMBL/GenBank/DDBJ whole genome shotgun (WGS) entry which is preliminary data.</text>
</comment>
<dbReference type="PANTHER" id="PTHR46609:SF8">
    <property type="entry name" value="YQAJ VIRAL RECOMBINASE DOMAIN-CONTAINING PROTEIN"/>
    <property type="match status" value="1"/>
</dbReference>